<reference evidence="1" key="1">
    <citation type="submission" date="2022-07" db="EMBL/GenBank/DDBJ databases">
        <title>Phylogenomic reconstructions and comparative analyses of Kickxellomycotina fungi.</title>
        <authorList>
            <person name="Reynolds N.K."/>
            <person name="Stajich J.E."/>
            <person name="Barry K."/>
            <person name="Grigoriev I.V."/>
            <person name="Crous P."/>
            <person name="Smith M.E."/>
        </authorList>
    </citation>
    <scope>NUCLEOTIDE SEQUENCE</scope>
    <source>
        <strain evidence="1">CBS 102833</strain>
    </source>
</reference>
<keyword evidence="2" id="KW-1185">Reference proteome</keyword>
<proteinExistence type="predicted"/>
<name>A0ACC1LLN6_9FUNG</name>
<comment type="caution">
    <text evidence="1">The sequence shown here is derived from an EMBL/GenBank/DDBJ whole genome shotgun (WGS) entry which is preliminary data.</text>
</comment>
<dbReference type="EC" id="1.13.11.5" evidence="1"/>
<keyword evidence="1" id="KW-0223">Dioxygenase</keyword>
<keyword evidence="1" id="KW-0560">Oxidoreductase</keyword>
<evidence type="ECO:0000313" key="1">
    <source>
        <dbReference type="EMBL" id="KAJ2810856.1"/>
    </source>
</evidence>
<accession>A0ACC1LLN6</accession>
<dbReference type="Proteomes" id="UP001140096">
    <property type="component" value="Unassembled WGS sequence"/>
</dbReference>
<dbReference type="EMBL" id="JANBUP010000594">
    <property type="protein sequence ID" value="KAJ2810856.1"/>
    <property type="molecule type" value="Genomic_DNA"/>
</dbReference>
<sequence length="179" mass="21196">MRAYLYDNVEADQRELHDSGIPVSIEDLNAINVQYQQLEGTLDEQMKVIEQLCVERSYKNRDEIHINRELLKDYDAKIKTFFTEHIHEDEEIRFIIDGSGFFDVRDKLDRWVRIHVVQGDLLIVPAGIYHRFTLDTQNNIRAMRLFKEDPQWTPINRPEADGNKYHVEHLKKIGPLAFC</sequence>
<organism evidence="1 2">
    <name type="scientific">Coemansia furcata</name>
    <dbReference type="NCBI Taxonomy" id="417177"/>
    <lineage>
        <taxon>Eukaryota</taxon>
        <taxon>Fungi</taxon>
        <taxon>Fungi incertae sedis</taxon>
        <taxon>Zoopagomycota</taxon>
        <taxon>Kickxellomycotina</taxon>
        <taxon>Kickxellomycetes</taxon>
        <taxon>Kickxellales</taxon>
        <taxon>Kickxellaceae</taxon>
        <taxon>Coemansia</taxon>
    </lineage>
</organism>
<evidence type="ECO:0000313" key="2">
    <source>
        <dbReference type="Proteomes" id="UP001140096"/>
    </source>
</evidence>
<protein>
    <submittedName>
        <fullName evidence="1">1,2-dihydroxy-3-keto-5-methylthiopentene dioxygenase</fullName>
        <ecNumber evidence="1">1.13.11.5</ecNumber>
    </submittedName>
</protein>
<gene>
    <name evidence="1" type="primary">ADI1_2</name>
    <name evidence="1" type="ORF">H4S07_002430</name>
</gene>